<dbReference type="Gene3D" id="2.100.10.30">
    <property type="entry name" value="Jacalin-like lectin domain"/>
    <property type="match status" value="1"/>
</dbReference>
<reference evidence="4" key="5">
    <citation type="journal article" date="2021" name="G3 (Bethesda)">
        <title>Aegilops tauschii genome assembly Aet v5.0 features greater sequence contiguity and improved annotation.</title>
        <authorList>
            <person name="Wang L."/>
            <person name="Zhu T."/>
            <person name="Rodriguez J.C."/>
            <person name="Deal K.R."/>
            <person name="Dubcovsky J."/>
            <person name="McGuire P.E."/>
            <person name="Lux T."/>
            <person name="Spannagl M."/>
            <person name="Mayer K.F.X."/>
            <person name="Baldrich P."/>
            <person name="Meyers B.C."/>
            <person name="Huo N."/>
            <person name="Gu Y.Q."/>
            <person name="Zhou H."/>
            <person name="Devos K.M."/>
            <person name="Bennetzen J.L."/>
            <person name="Unver T."/>
            <person name="Budak H."/>
            <person name="Gulick P.J."/>
            <person name="Galiba G."/>
            <person name="Kalapos B."/>
            <person name="Nelson D.R."/>
            <person name="Li P."/>
            <person name="You F.M."/>
            <person name="Luo M.C."/>
            <person name="Dvorak J."/>
        </authorList>
    </citation>
    <scope>NUCLEOTIDE SEQUENCE [LARGE SCALE GENOMIC DNA]</scope>
    <source>
        <strain evidence="4">cv. AL8/78</strain>
    </source>
</reference>
<reference evidence="5" key="1">
    <citation type="journal article" date="2014" name="Science">
        <title>Ancient hybridizations among the ancestral genomes of bread wheat.</title>
        <authorList>
            <consortium name="International Wheat Genome Sequencing Consortium,"/>
            <person name="Marcussen T."/>
            <person name="Sandve S.R."/>
            <person name="Heier L."/>
            <person name="Spannagl M."/>
            <person name="Pfeifer M."/>
            <person name="Jakobsen K.S."/>
            <person name="Wulff B.B."/>
            <person name="Steuernagel B."/>
            <person name="Mayer K.F."/>
            <person name="Olsen O.A."/>
        </authorList>
    </citation>
    <scope>NUCLEOTIDE SEQUENCE [LARGE SCALE GENOMIC DNA]</scope>
    <source>
        <strain evidence="5">cv. AL8/78</strain>
    </source>
</reference>
<sequence length="161" mass="17725">QSPSPVVKLGTWGGDDGVAHDITVAPQRLESITIRWGKVLDSVGFTYRDKDKQLHTAGPWGGAGGEKEDPDTVNHPGAVGVHNPSRLVGGAVQAQGDRALHHLDQVCDQPGHLRPVRAHGGQHALQPARAQQRQRRRHVRPRRRLPPRHRLLRPPLLIHNS</sequence>
<dbReference type="Pfam" id="PF01419">
    <property type="entry name" value="Jacalin"/>
    <property type="match status" value="1"/>
</dbReference>
<name>A0A453QY92_AEGTS</name>
<dbReference type="Gramene" id="AET7Gv20374100.5">
    <property type="protein sequence ID" value="AET7Gv20374100.5"/>
    <property type="gene ID" value="AET7Gv20374100"/>
</dbReference>
<feature type="region of interest" description="Disordered" evidence="2">
    <location>
        <begin position="50"/>
        <end position="85"/>
    </location>
</feature>
<feature type="domain" description="Jacalin-type lectin" evidence="3">
    <location>
        <begin position="9"/>
        <end position="67"/>
    </location>
</feature>
<reference evidence="4" key="4">
    <citation type="submission" date="2019-03" db="UniProtKB">
        <authorList>
            <consortium name="EnsemblPlants"/>
        </authorList>
    </citation>
    <scope>IDENTIFICATION</scope>
</reference>
<dbReference type="GO" id="GO:0030246">
    <property type="term" value="F:carbohydrate binding"/>
    <property type="evidence" value="ECO:0007669"/>
    <property type="project" value="UniProtKB-KW"/>
</dbReference>
<reference evidence="5" key="2">
    <citation type="journal article" date="2017" name="Nat. Plants">
        <title>The Aegilops tauschii genome reveals multiple impacts of transposons.</title>
        <authorList>
            <person name="Zhao G."/>
            <person name="Zou C."/>
            <person name="Li K."/>
            <person name="Wang K."/>
            <person name="Li T."/>
            <person name="Gao L."/>
            <person name="Zhang X."/>
            <person name="Wang H."/>
            <person name="Yang Z."/>
            <person name="Liu X."/>
            <person name="Jiang W."/>
            <person name="Mao L."/>
            <person name="Kong X."/>
            <person name="Jiao Y."/>
            <person name="Jia J."/>
        </authorList>
    </citation>
    <scope>NUCLEOTIDE SEQUENCE [LARGE SCALE GENOMIC DNA]</scope>
    <source>
        <strain evidence="5">cv. AL8/78</strain>
    </source>
</reference>
<keyword evidence="1" id="KW-0430">Lectin</keyword>
<dbReference type="PANTHER" id="PTHR46506">
    <property type="entry name" value="OS05G0143600 PROTEIN"/>
    <property type="match status" value="1"/>
</dbReference>
<organism evidence="4 5">
    <name type="scientific">Aegilops tauschii subsp. strangulata</name>
    <name type="common">Goatgrass</name>
    <dbReference type="NCBI Taxonomy" id="200361"/>
    <lineage>
        <taxon>Eukaryota</taxon>
        <taxon>Viridiplantae</taxon>
        <taxon>Streptophyta</taxon>
        <taxon>Embryophyta</taxon>
        <taxon>Tracheophyta</taxon>
        <taxon>Spermatophyta</taxon>
        <taxon>Magnoliopsida</taxon>
        <taxon>Liliopsida</taxon>
        <taxon>Poales</taxon>
        <taxon>Poaceae</taxon>
        <taxon>BOP clade</taxon>
        <taxon>Pooideae</taxon>
        <taxon>Triticodae</taxon>
        <taxon>Triticeae</taxon>
        <taxon>Triticinae</taxon>
        <taxon>Aegilops</taxon>
    </lineage>
</organism>
<evidence type="ECO:0000313" key="4">
    <source>
        <dbReference type="EnsemblPlants" id="AET7Gv20374100.5"/>
    </source>
</evidence>
<evidence type="ECO:0000256" key="2">
    <source>
        <dbReference type="SAM" id="MobiDB-lite"/>
    </source>
</evidence>
<dbReference type="Proteomes" id="UP000015105">
    <property type="component" value="Chromosome 7D"/>
</dbReference>
<dbReference type="InterPro" id="IPR036404">
    <property type="entry name" value="Jacalin-like_lectin_dom_sf"/>
</dbReference>
<proteinExistence type="predicted"/>
<dbReference type="SUPFAM" id="SSF51101">
    <property type="entry name" value="Mannose-binding lectins"/>
    <property type="match status" value="1"/>
</dbReference>
<feature type="compositionally biased region" description="Basic residues" evidence="2">
    <location>
        <begin position="132"/>
        <end position="152"/>
    </location>
</feature>
<protein>
    <recommendedName>
        <fullName evidence="3">Jacalin-type lectin domain-containing protein</fullName>
    </recommendedName>
</protein>
<dbReference type="AlphaFoldDB" id="A0A453QY92"/>
<feature type="region of interest" description="Disordered" evidence="2">
    <location>
        <begin position="111"/>
        <end position="161"/>
    </location>
</feature>
<evidence type="ECO:0000256" key="1">
    <source>
        <dbReference type="ARBA" id="ARBA00022734"/>
    </source>
</evidence>
<feature type="compositionally biased region" description="Low complexity" evidence="2">
    <location>
        <begin position="122"/>
        <end position="131"/>
    </location>
</feature>
<reference evidence="4" key="3">
    <citation type="journal article" date="2017" name="Nature">
        <title>Genome sequence of the progenitor of the wheat D genome Aegilops tauschii.</title>
        <authorList>
            <person name="Luo M.C."/>
            <person name="Gu Y.Q."/>
            <person name="Puiu D."/>
            <person name="Wang H."/>
            <person name="Twardziok S.O."/>
            <person name="Deal K.R."/>
            <person name="Huo N."/>
            <person name="Zhu T."/>
            <person name="Wang L."/>
            <person name="Wang Y."/>
            <person name="McGuire P.E."/>
            <person name="Liu S."/>
            <person name="Long H."/>
            <person name="Ramasamy R.K."/>
            <person name="Rodriguez J.C."/>
            <person name="Van S.L."/>
            <person name="Yuan L."/>
            <person name="Wang Z."/>
            <person name="Xia Z."/>
            <person name="Xiao L."/>
            <person name="Anderson O.D."/>
            <person name="Ouyang S."/>
            <person name="Liang Y."/>
            <person name="Zimin A.V."/>
            <person name="Pertea G."/>
            <person name="Qi P."/>
            <person name="Bennetzen J.L."/>
            <person name="Dai X."/>
            <person name="Dawson M.W."/>
            <person name="Muller H.G."/>
            <person name="Kugler K."/>
            <person name="Rivarola-Duarte L."/>
            <person name="Spannagl M."/>
            <person name="Mayer K.F.X."/>
            <person name="Lu F.H."/>
            <person name="Bevan M.W."/>
            <person name="Leroy P."/>
            <person name="Li P."/>
            <person name="You F.M."/>
            <person name="Sun Q."/>
            <person name="Liu Z."/>
            <person name="Lyons E."/>
            <person name="Wicker T."/>
            <person name="Salzberg S.L."/>
            <person name="Devos K.M."/>
            <person name="Dvorak J."/>
        </authorList>
    </citation>
    <scope>NUCLEOTIDE SEQUENCE [LARGE SCALE GENOMIC DNA]</scope>
    <source>
        <strain evidence="4">cv. AL8/78</strain>
    </source>
</reference>
<evidence type="ECO:0000313" key="5">
    <source>
        <dbReference type="Proteomes" id="UP000015105"/>
    </source>
</evidence>
<dbReference type="EnsemblPlants" id="AET7Gv20374100.5">
    <property type="protein sequence ID" value="AET7Gv20374100.5"/>
    <property type="gene ID" value="AET7Gv20374100"/>
</dbReference>
<keyword evidence="5" id="KW-1185">Reference proteome</keyword>
<dbReference type="InterPro" id="IPR001229">
    <property type="entry name" value="Jacalin-like_lectin_dom"/>
</dbReference>
<evidence type="ECO:0000259" key="3">
    <source>
        <dbReference type="Pfam" id="PF01419"/>
    </source>
</evidence>
<accession>A0A453QY92</accession>